<dbReference type="GO" id="GO:0006606">
    <property type="term" value="P:protein import into nucleus"/>
    <property type="evidence" value="ECO:0007669"/>
    <property type="project" value="TreeGrafter"/>
</dbReference>
<dbReference type="GO" id="GO:0005635">
    <property type="term" value="C:nuclear envelope"/>
    <property type="evidence" value="ECO:0007669"/>
    <property type="project" value="TreeGrafter"/>
</dbReference>
<evidence type="ECO:0000313" key="5">
    <source>
        <dbReference type="EMBL" id="RRT85763.1"/>
    </source>
</evidence>
<dbReference type="PROSITE" id="PS50166">
    <property type="entry name" value="IMPORTIN_B_NT"/>
    <property type="match status" value="1"/>
</dbReference>
<feature type="domain" description="Importin N-terminal" evidence="4">
    <location>
        <begin position="30"/>
        <end position="93"/>
    </location>
</feature>
<evidence type="ECO:0000256" key="2">
    <source>
        <dbReference type="ARBA" id="ARBA00022448"/>
    </source>
</evidence>
<dbReference type="PANTHER" id="PTHR10997">
    <property type="entry name" value="IMPORTIN-7, 8, 11"/>
    <property type="match status" value="1"/>
</dbReference>
<dbReference type="Gene3D" id="1.25.10.10">
    <property type="entry name" value="Leucine-rich Repeat Variant"/>
    <property type="match status" value="1"/>
</dbReference>
<dbReference type="EMBL" id="AMZH03000066">
    <property type="protein sequence ID" value="RRT85763.1"/>
    <property type="molecule type" value="Genomic_DNA"/>
</dbReference>
<proteinExistence type="predicted"/>
<dbReference type="InterPro" id="IPR016024">
    <property type="entry name" value="ARM-type_fold"/>
</dbReference>
<dbReference type="Proteomes" id="UP000287651">
    <property type="component" value="Unassembled WGS sequence"/>
</dbReference>
<keyword evidence="3" id="KW-0539">Nucleus</keyword>
<protein>
    <recommendedName>
        <fullName evidence="4">Importin N-terminal domain-containing protein</fullName>
    </recommendedName>
</protein>
<dbReference type="InterPro" id="IPR001494">
    <property type="entry name" value="Importin-beta_N"/>
</dbReference>
<evidence type="ECO:0000259" key="4">
    <source>
        <dbReference type="PROSITE" id="PS50166"/>
    </source>
</evidence>
<keyword evidence="2" id="KW-0813">Transport</keyword>
<evidence type="ECO:0000256" key="1">
    <source>
        <dbReference type="ARBA" id="ARBA00004123"/>
    </source>
</evidence>
<dbReference type="InterPro" id="IPR011989">
    <property type="entry name" value="ARM-like"/>
</dbReference>
<organism evidence="5 6">
    <name type="scientific">Ensete ventricosum</name>
    <name type="common">Abyssinian banana</name>
    <name type="synonym">Musa ensete</name>
    <dbReference type="NCBI Taxonomy" id="4639"/>
    <lineage>
        <taxon>Eukaryota</taxon>
        <taxon>Viridiplantae</taxon>
        <taxon>Streptophyta</taxon>
        <taxon>Embryophyta</taxon>
        <taxon>Tracheophyta</taxon>
        <taxon>Spermatophyta</taxon>
        <taxon>Magnoliopsida</taxon>
        <taxon>Liliopsida</taxon>
        <taxon>Zingiberales</taxon>
        <taxon>Musaceae</taxon>
        <taxon>Ensete</taxon>
    </lineage>
</organism>
<comment type="caution">
    <text evidence="5">The sequence shown here is derived from an EMBL/GenBank/DDBJ whole genome shotgun (WGS) entry which is preliminary data.</text>
</comment>
<reference evidence="5 6" key="1">
    <citation type="journal article" date="2014" name="Agronomy (Basel)">
        <title>A Draft Genome Sequence for Ensete ventricosum, the Drought-Tolerant Tree Against Hunger.</title>
        <authorList>
            <person name="Harrison J."/>
            <person name="Moore K.A."/>
            <person name="Paszkiewicz K."/>
            <person name="Jones T."/>
            <person name="Grant M."/>
            <person name="Ambacheew D."/>
            <person name="Muzemil S."/>
            <person name="Studholme D.J."/>
        </authorList>
    </citation>
    <scope>NUCLEOTIDE SEQUENCE [LARGE SCALE GENOMIC DNA]</scope>
</reference>
<dbReference type="AlphaFoldDB" id="A0A427BBF8"/>
<dbReference type="GO" id="GO:0031267">
    <property type="term" value="F:small GTPase binding"/>
    <property type="evidence" value="ECO:0007669"/>
    <property type="project" value="InterPro"/>
</dbReference>
<evidence type="ECO:0000313" key="6">
    <source>
        <dbReference type="Proteomes" id="UP000287651"/>
    </source>
</evidence>
<comment type="subcellular location">
    <subcellularLocation>
        <location evidence="1">Nucleus</location>
    </subcellularLocation>
</comment>
<accession>A0A427BBF8</accession>
<name>A0A427BBF8_ENSVE</name>
<dbReference type="PANTHER" id="PTHR10997:SF9">
    <property type="entry name" value="IMPORTIN-9"/>
    <property type="match status" value="1"/>
</dbReference>
<sequence>MEPVVDRDQKWLLDCLSATLDTSRDIRSFAEASLQQASSQPGWLFCFGAALSKIMVNKEISFGLPVLLKQFIKQHWQEDEENFVHPVVSPEEKVLKCLLQFVQNISNLSETQLSGKNLGTLWSNENLSYFLFEFLLTIVGNSRLKKVHANTSITLSVASHSLDCCYLCQSGCLKVIGRDVKELVYYTIAFLQITEEQLQEASLFALVSLSEQLIEAEMKPYILYSKHFKQLLRQVLFAFQVIKNAPGCLQPLVSRILPPIRSVLEKVSFIY</sequence>
<evidence type="ECO:0000256" key="3">
    <source>
        <dbReference type="ARBA" id="ARBA00023242"/>
    </source>
</evidence>
<gene>
    <name evidence="5" type="ORF">B296_00008183</name>
</gene>
<dbReference type="GO" id="GO:0005829">
    <property type="term" value="C:cytosol"/>
    <property type="evidence" value="ECO:0007669"/>
    <property type="project" value="TreeGrafter"/>
</dbReference>
<dbReference type="SUPFAM" id="SSF48371">
    <property type="entry name" value="ARM repeat"/>
    <property type="match status" value="1"/>
</dbReference>